<gene>
    <name evidence="1" type="ORF">GOODEAATRI_029853</name>
</gene>
<proteinExistence type="predicted"/>
<reference evidence="1 2" key="1">
    <citation type="submission" date="2021-06" db="EMBL/GenBank/DDBJ databases">
        <authorList>
            <person name="Palmer J.M."/>
        </authorList>
    </citation>
    <scope>NUCLEOTIDE SEQUENCE [LARGE SCALE GENOMIC DNA]</scope>
    <source>
        <strain evidence="1 2">GA_2019</strain>
        <tissue evidence="1">Muscle</tissue>
    </source>
</reference>
<dbReference type="EMBL" id="JAHRIO010084502">
    <property type="protein sequence ID" value="MEQ2186562.1"/>
    <property type="molecule type" value="Genomic_DNA"/>
</dbReference>
<evidence type="ECO:0000313" key="2">
    <source>
        <dbReference type="Proteomes" id="UP001476798"/>
    </source>
</evidence>
<evidence type="ECO:0008006" key="3">
    <source>
        <dbReference type="Google" id="ProtNLM"/>
    </source>
</evidence>
<evidence type="ECO:0000313" key="1">
    <source>
        <dbReference type="EMBL" id="MEQ2186562.1"/>
    </source>
</evidence>
<dbReference type="Proteomes" id="UP001476798">
    <property type="component" value="Unassembled WGS sequence"/>
</dbReference>
<keyword evidence="2" id="KW-1185">Reference proteome</keyword>
<comment type="caution">
    <text evidence="1">The sequence shown here is derived from an EMBL/GenBank/DDBJ whole genome shotgun (WGS) entry which is preliminary data.</text>
</comment>
<protein>
    <recommendedName>
        <fullName evidence="3">Arginine vasotocin receptor</fullName>
    </recommendedName>
</protein>
<organism evidence="1 2">
    <name type="scientific">Goodea atripinnis</name>
    <dbReference type="NCBI Taxonomy" id="208336"/>
    <lineage>
        <taxon>Eukaryota</taxon>
        <taxon>Metazoa</taxon>
        <taxon>Chordata</taxon>
        <taxon>Craniata</taxon>
        <taxon>Vertebrata</taxon>
        <taxon>Euteleostomi</taxon>
        <taxon>Actinopterygii</taxon>
        <taxon>Neopterygii</taxon>
        <taxon>Teleostei</taxon>
        <taxon>Neoteleostei</taxon>
        <taxon>Acanthomorphata</taxon>
        <taxon>Ovalentaria</taxon>
        <taxon>Atherinomorphae</taxon>
        <taxon>Cyprinodontiformes</taxon>
        <taxon>Goodeidae</taxon>
        <taxon>Goodea</taxon>
    </lineage>
</organism>
<sequence>MCFLTKSHGTFCNSSVVSQASAYLKMKQKRCSQHARQYLAIQLCRCRSFPGSDLFQDSRSHPGSMGCHRLHPSSWLRTHSKPKQWCYPPGTRLGQSSCLDMCSSYR</sequence>
<name>A0ABV0PTK3_9TELE</name>
<accession>A0ABV0PTK3</accession>